<keyword evidence="2" id="KW-1185">Reference proteome</keyword>
<proteinExistence type="predicted"/>
<name>A0ABD1Y359_9MARC</name>
<evidence type="ECO:0000313" key="1">
    <source>
        <dbReference type="EMBL" id="KAL2621188.1"/>
    </source>
</evidence>
<reference evidence="1 2" key="1">
    <citation type="submission" date="2024-09" db="EMBL/GenBank/DDBJ databases">
        <title>Chromosome-scale assembly of Riccia fluitans.</title>
        <authorList>
            <person name="Paukszto L."/>
            <person name="Sawicki J."/>
            <person name="Karawczyk K."/>
            <person name="Piernik-Szablinska J."/>
            <person name="Szczecinska M."/>
            <person name="Mazdziarz M."/>
        </authorList>
    </citation>
    <scope>NUCLEOTIDE SEQUENCE [LARGE SCALE GENOMIC DNA]</scope>
    <source>
        <strain evidence="1">Rf_01</strain>
        <tissue evidence="1">Aerial parts of the thallus</tissue>
    </source>
</reference>
<dbReference type="AlphaFoldDB" id="A0ABD1Y359"/>
<sequence>MEITRTGTLRGRSCNSLPRNNLILGGNRLEGPEDNRSLACGAGSSIRKWCFSAEPSRSLPVDGTRLRQRARKVLSSQNSLRRDPRWILSQLALAGWTNPRGMPAADPWNWTGRARVSNFEGLEFPTSAPRIFVRLGPPVYFSLRGSGSLSLAIRASHEFLLRN</sequence>
<dbReference type="Proteomes" id="UP001605036">
    <property type="component" value="Unassembled WGS sequence"/>
</dbReference>
<gene>
    <name evidence="1" type="ORF">R1flu_001393</name>
</gene>
<organism evidence="1 2">
    <name type="scientific">Riccia fluitans</name>
    <dbReference type="NCBI Taxonomy" id="41844"/>
    <lineage>
        <taxon>Eukaryota</taxon>
        <taxon>Viridiplantae</taxon>
        <taxon>Streptophyta</taxon>
        <taxon>Embryophyta</taxon>
        <taxon>Marchantiophyta</taxon>
        <taxon>Marchantiopsida</taxon>
        <taxon>Marchantiidae</taxon>
        <taxon>Marchantiales</taxon>
        <taxon>Ricciaceae</taxon>
        <taxon>Riccia</taxon>
    </lineage>
</organism>
<protein>
    <submittedName>
        <fullName evidence="1">Uncharacterized protein</fullName>
    </submittedName>
</protein>
<accession>A0ABD1Y359</accession>
<evidence type="ECO:0000313" key="2">
    <source>
        <dbReference type="Proteomes" id="UP001605036"/>
    </source>
</evidence>
<comment type="caution">
    <text evidence="1">The sequence shown here is derived from an EMBL/GenBank/DDBJ whole genome shotgun (WGS) entry which is preliminary data.</text>
</comment>
<dbReference type="EMBL" id="JBHFFA010000006">
    <property type="protein sequence ID" value="KAL2621188.1"/>
    <property type="molecule type" value="Genomic_DNA"/>
</dbReference>